<organism evidence="1 2">
    <name type="scientific">Sphingobacterium spiritivorum</name>
    <name type="common">Flavobacterium spiritivorum</name>
    <dbReference type="NCBI Taxonomy" id="258"/>
    <lineage>
        <taxon>Bacteria</taxon>
        <taxon>Pseudomonadati</taxon>
        <taxon>Bacteroidota</taxon>
        <taxon>Sphingobacteriia</taxon>
        <taxon>Sphingobacteriales</taxon>
        <taxon>Sphingobacteriaceae</taxon>
        <taxon>Sphingobacterium</taxon>
    </lineage>
</organism>
<dbReference type="InterPro" id="IPR023296">
    <property type="entry name" value="Glyco_hydro_beta-prop_sf"/>
</dbReference>
<proteinExistence type="predicted"/>
<accession>A0A380CN56</accession>
<dbReference type="Gene3D" id="2.115.10.20">
    <property type="entry name" value="Glycosyl hydrolase domain, family 43"/>
    <property type="match status" value="1"/>
</dbReference>
<name>A0A380CN56_SPHSI</name>
<reference evidence="1 2" key="1">
    <citation type="submission" date="2018-06" db="EMBL/GenBank/DDBJ databases">
        <authorList>
            <consortium name="Pathogen Informatics"/>
            <person name="Doyle S."/>
        </authorList>
    </citation>
    <scope>NUCLEOTIDE SEQUENCE [LARGE SCALE GENOMIC DNA]</scope>
    <source>
        <strain evidence="1 2">NCTC11388</strain>
    </source>
</reference>
<evidence type="ECO:0008006" key="3">
    <source>
        <dbReference type="Google" id="ProtNLM"/>
    </source>
</evidence>
<evidence type="ECO:0000313" key="1">
    <source>
        <dbReference type="EMBL" id="SUJ24514.1"/>
    </source>
</evidence>
<dbReference type="SUPFAM" id="SSF75005">
    <property type="entry name" value="Arabinanase/levansucrase/invertase"/>
    <property type="match status" value="1"/>
</dbReference>
<dbReference type="RefSeq" id="WP_115171032.1">
    <property type="nucleotide sequence ID" value="NZ_UGYW01000002.1"/>
</dbReference>
<dbReference type="PROSITE" id="PS51257">
    <property type="entry name" value="PROKAR_LIPOPROTEIN"/>
    <property type="match status" value="1"/>
</dbReference>
<sequence>MRLNGYLKGIIFSFVLVILGTVASCKRDEDPLKLPLEESENPNEQILSIQPFREVIINADVDGNYEGQLDPERVFSLSQDRKAYCHPDVQYFPQGFRGYRYWMVFTPYFGAVSGFSKYSAFENPTIVTSNDGINWDAPAGVKNPLIKCPSPQESFSGKPDDEDARGYWSDVDWEFYNNKFYLYYRSSWVSARALQSRGSKSANNAAKLSNGNPQRAVLRQTSVDGANWSPLEVCYTSDEPATPQNNFLLSPTVLHSGREFVSYEVLNNNLPDKFPGNKASYILRRTSADGVDFTNYKQGQWVQFANEPWLKLSDQYSPWHVQACMYDDYYFLIINVGTVKKSMGDALYLAYSRDGVSFRVCKKAIEEHNAYRSCVFPVSSDNNTIYLGAMVANTQGQFKYTELKIRKDKMIN</sequence>
<evidence type="ECO:0000313" key="2">
    <source>
        <dbReference type="Proteomes" id="UP000254893"/>
    </source>
</evidence>
<dbReference type="AlphaFoldDB" id="A0A380CN56"/>
<gene>
    <name evidence="1" type="ORF">NCTC11388_03576</name>
</gene>
<protein>
    <recommendedName>
        <fullName evidence="3">Beta-xylosidase</fullName>
    </recommendedName>
</protein>
<dbReference type="Proteomes" id="UP000254893">
    <property type="component" value="Unassembled WGS sequence"/>
</dbReference>
<dbReference type="EMBL" id="UGYW01000002">
    <property type="protein sequence ID" value="SUJ24514.1"/>
    <property type="molecule type" value="Genomic_DNA"/>
</dbReference>